<dbReference type="Proteomes" id="UP000324021">
    <property type="component" value="Unassembled WGS sequence"/>
</dbReference>
<dbReference type="AlphaFoldDB" id="A0A1G6NC24"/>
<reference evidence="4 6" key="2">
    <citation type="submission" date="2016-10" db="EMBL/GenBank/DDBJ databases">
        <authorList>
            <person name="Varghese N."/>
            <person name="Submissions S."/>
        </authorList>
    </citation>
    <scope>NUCLEOTIDE SEQUENCE [LARGE SCALE GENOMIC DNA]</scope>
    <source>
        <strain evidence="2 6">CDM_1</strain>
        <strain evidence="4">CDM_6</strain>
    </source>
</reference>
<sequence>MVRDPFASESTPSAAEICAALDDPDCREIIQNLEEPMTASELTKRCEIPQSTLYRKLELLTEATLLEESTEIRQDGHHASKYSIAFDEISFGLDDDLSLSVQIDRPAQTADERLADLWSEVRKET</sequence>
<evidence type="ECO:0000313" key="1">
    <source>
        <dbReference type="EMBL" id="RZV11802.1"/>
    </source>
</evidence>
<dbReference type="SUPFAM" id="SSF46785">
    <property type="entry name" value="Winged helix' DNA-binding domain"/>
    <property type="match status" value="1"/>
</dbReference>
<dbReference type="InterPro" id="IPR036388">
    <property type="entry name" value="WH-like_DNA-bd_sf"/>
</dbReference>
<dbReference type="OrthoDB" id="10985at2157"/>
<dbReference type="Proteomes" id="UP000199320">
    <property type="component" value="Unassembled WGS sequence"/>
</dbReference>
<keyword evidence="4" id="KW-1185">Reference proteome</keyword>
<dbReference type="Pfam" id="PF12840">
    <property type="entry name" value="HTH_20"/>
    <property type="match status" value="1"/>
</dbReference>
<dbReference type="RefSeq" id="WP_092932093.1">
    <property type="nucleotide sequence ID" value="NZ_FMZP01000006.1"/>
</dbReference>
<organism evidence="2 6">
    <name type="scientific">Natrinema hispanicum</name>
    <dbReference type="NCBI Taxonomy" id="392421"/>
    <lineage>
        <taxon>Archaea</taxon>
        <taxon>Methanobacteriati</taxon>
        <taxon>Methanobacteriota</taxon>
        <taxon>Stenosarchaea group</taxon>
        <taxon>Halobacteria</taxon>
        <taxon>Halobacteriales</taxon>
        <taxon>Natrialbaceae</taxon>
        <taxon>Natrinema</taxon>
    </lineage>
</organism>
<evidence type="ECO:0000313" key="4">
    <source>
        <dbReference type="Proteomes" id="UP000199320"/>
    </source>
</evidence>
<name>A0A1G6NC24_9EURY</name>
<evidence type="ECO:0000313" key="6">
    <source>
        <dbReference type="Proteomes" id="UP000324021"/>
    </source>
</evidence>
<reference evidence="3" key="1">
    <citation type="submission" date="2016-10" db="EMBL/GenBank/DDBJ databases">
        <authorList>
            <person name="de Groot N.N."/>
        </authorList>
    </citation>
    <scope>NUCLEOTIDE SEQUENCE [LARGE SCALE GENOMIC DNA]</scope>
    <source>
        <strain evidence="3">CDM_6</strain>
    </source>
</reference>
<accession>A0A1G6NC24</accession>
<gene>
    <name evidence="1" type="ORF">BDK88_0689</name>
    <name evidence="3" type="ORF">SAMN04488694_106193</name>
    <name evidence="2" type="ORF">SAMN05192552_10062</name>
</gene>
<dbReference type="InterPro" id="IPR036390">
    <property type="entry name" value="WH_DNA-bd_sf"/>
</dbReference>
<evidence type="ECO:0000313" key="5">
    <source>
        <dbReference type="Proteomes" id="UP000291097"/>
    </source>
</evidence>
<dbReference type="EMBL" id="SHMP01000003">
    <property type="protein sequence ID" value="RZV11802.1"/>
    <property type="molecule type" value="Genomic_DNA"/>
</dbReference>
<proteinExistence type="predicted"/>
<evidence type="ECO:0000313" key="3">
    <source>
        <dbReference type="EMBL" id="SET43028.1"/>
    </source>
</evidence>
<dbReference type="Gene3D" id="1.10.10.10">
    <property type="entry name" value="Winged helix-like DNA-binding domain superfamily/Winged helix DNA-binding domain"/>
    <property type="match status" value="1"/>
</dbReference>
<evidence type="ECO:0000313" key="2">
    <source>
        <dbReference type="EMBL" id="SDC65352.1"/>
    </source>
</evidence>
<dbReference type="EMBL" id="FOIC01000006">
    <property type="protein sequence ID" value="SET43028.1"/>
    <property type="molecule type" value="Genomic_DNA"/>
</dbReference>
<reference evidence="1 5" key="3">
    <citation type="submission" date="2019-02" db="EMBL/GenBank/DDBJ databases">
        <title>Genomic Encyclopedia of Archaeal and Bacterial Type Strains, Phase II (KMG-II): from individual species to whole genera.</title>
        <authorList>
            <person name="Goeker M."/>
        </authorList>
    </citation>
    <scope>NUCLEOTIDE SEQUENCE [LARGE SCALE GENOMIC DNA]</scope>
    <source>
        <strain evidence="1 5">DSM 18328</strain>
    </source>
</reference>
<dbReference type="Proteomes" id="UP000291097">
    <property type="component" value="Unassembled WGS sequence"/>
</dbReference>
<dbReference type="EMBL" id="FMZP01000006">
    <property type="protein sequence ID" value="SDC65352.1"/>
    <property type="molecule type" value="Genomic_DNA"/>
</dbReference>
<protein>
    <submittedName>
        <fullName evidence="2">Helix-turn-helix domain-containing protein</fullName>
    </submittedName>
    <submittedName>
        <fullName evidence="1">Helix-turn-helix protein</fullName>
    </submittedName>
</protein>